<organism evidence="3">
    <name type="scientific">Acidithiobacillus ferrivorans</name>
    <dbReference type="NCBI Taxonomy" id="160808"/>
    <lineage>
        <taxon>Bacteria</taxon>
        <taxon>Pseudomonadati</taxon>
        <taxon>Pseudomonadota</taxon>
        <taxon>Acidithiobacillia</taxon>
        <taxon>Acidithiobacillales</taxon>
        <taxon>Acidithiobacillaceae</taxon>
        <taxon>Acidithiobacillus</taxon>
    </lineage>
</organism>
<accession>A0A060UYY9</accession>
<dbReference type="PANTHER" id="PTHR33755">
    <property type="entry name" value="TOXIN PARE1-RELATED"/>
    <property type="match status" value="1"/>
</dbReference>
<keyword evidence="2" id="KW-1277">Toxin-antitoxin system</keyword>
<comment type="similarity">
    <text evidence="1">Belongs to the RelE toxin family.</text>
</comment>
<proteinExistence type="inferred from homology"/>
<gene>
    <name evidence="3" type="ORF">AFERRI_580027</name>
    <name evidence="4" type="ORF">AFERRI_P0025</name>
</gene>
<dbReference type="Proteomes" id="UP000193925">
    <property type="component" value="Plasmid AFERRIp"/>
</dbReference>
<keyword evidence="5" id="KW-1185">Reference proteome</keyword>
<dbReference type="EMBL" id="CCCS020000054">
    <property type="protein sequence ID" value="CDQ11694.1"/>
    <property type="molecule type" value="Genomic_DNA"/>
</dbReference>
<dbReference type="AlphaFoldDB" id="A0A060UYY9"/>
<evidence type="ECO:0000313" key="5">
    <source>
        <dbReference type="Proteomes" id="UP000193925"/>
    </source>
</evidence>
<reference evidence="4 5" key="3">
    <citation type="submission" date="2017-03" db="EMBL/GenBank/DDBJ databases">
        <authorList>
            <person name="Regsiter A."/>
            <person name="William W."/>
        </authorList>
    </citation>
    <scope>NUCLEOTIDE SEQUENCE [LARGE SCALE GENOMIC DNA]</scope>
    <source>
        <strain evidence="4">PRJEB5721</strain>
        <plasmid evidence="5">aferrip</plasmid>
        <plasmid evidence="4">AFERRIp</plasmid>
    </source>
</reference>
<dbReference type="InterPro" id="IPR007712">
    <property type="entry name" value="RelE/ParE_toxin"/>
</dbReference>
<dbReference type="InterPro" id="IPR035093">
    <property type="entry name" value="RelE/ParE_toxin_dom_sf"/>
</dbReference>
<evidence type="ECO:0000313" key="4">
    <source>
        <dbReference type="EMBL" id="SMH67821.1"/>
    </source>
</evidence>
<reference evidence="3" key="2">
    <citation type="submission" date="2014-07" db="EMBL/GenBank/DDBJ databases">
        <title>Initial genome analysis of the psychrotolerant acidophile Acidithiobacillus ferrivorans CF27: insights into iron and sulfur oxidation pathways and into biofilm formation.</title>
        <authorList>
            <person name="Talla E."/>
            <person name="Hedrich S."/>
            <person name="Mangenot S."/>
            <person name="Ji B."/>
            <person name="Johnson D.B."/>
            <person name="Barbe V."/>
            <person name="Bonnefoy V."/>
        </authorList>
    </citation>
    <scope>NUCLEOTIDE SEQUENCE [LARGE SCALE GENOMIC DNA]</scope>
    <source>
        <strain evidence="3">CF27</strain>
    </source>
</reference>
<dbReference type="InterPro" id="IPR051803">
    <property type="entry name" value="TA_system_RelE-like_toxin"/>
</dbReference>
<sequence>MNPVLPVVWLPRAQADRLAHLEFTAQEKPHVAETPDARIDRTLSRLAGFPALGRAGRKQGTRELVIPHTPFIMVYREQHGRLEILRVLHGAQQWPV</sequence>
<evidence type="ECO:0000256" key="1">
    <source>
        <dbReference type="ARBA" id="ARBA00006226"/>
    </source>
</evidence>
<geneLocation type="plasmid" evidence="5">
    <name>aferrip</name>
</geneLocation>
<dbReference type="RefSeq" id="WP_035194896.1">
    <property type="nucleotide sequence ID" value="NZ_CCCS020000054.1"/>
</dbReference>
<evidence type="ECO:0000313" key="3">
    <source>
        <dbReference type="EMBL" id="CDQ11694.1"/>
    </source>
</evidence>
<name>A0A060UYY9_9PROT</name>
<dbReference type="EMBL" id="LT841306">
    <property type="protein sequence ID" value="SMH67821.1"/>
    <property type="molecule type" value="Genomic_DNA"/>
</dbReference>
<dbReference type="Pfam" id="PF05016">
    <property type="entry name" value="ParE_toxin"/>
    <property type="match status" value="1"/>
</dbReference>
<dbReference type="Gene3D" id="3.30.2310.20">
    <property type="entry name" value="RelE-like"/>
    <property type="match status" value="1"/>
</dbReference>
<keyword evidence="4" id="KW-0614">Plasmid</keyword>
<reference evidence="3" key="1">
    <citation type="submission" date="2014-03" db="EMBL/GenBank/DDBJ databases">
        <authorList>
            <person name="Genoscope - CEA"/>
        </authorList>
    </citation>
    <scope>NUCLEOTIDE SEQUENCE [LARGE SCALE GENOMIC DNA]</scope>
    <source>
        <strain evidence="3">CF27</strain>
    </source>
</reference>
<dbReference type="PANTHER" id="PTHR33755:SF6">
    <property type="entry name" value="PLASMID STABILIZATION SYSTEM PROTEIN"/>
    <property type="match status" value="1"/>
</dbReference>
<geneLocation type="plasmid" evidence="4">
    <name>AFERRIp</name>
</geneLocation>
<evidence type="ECO:0000256" key="2">
    <source>
        <dbReference type="ARBA" id="ARBA00022649"/>
    </source>
</evidence>
<protein>
    <submittedName>
        <fullName evidence="4">Addiction module toxin, RelE/StbE family</fullName>
    </submittedName>
</protein>